<feature type="signal peptide" evidence="8">
    <location>
        <begin position="1"/>
        <end position="22"/>
    </location>
</feature>
<dbReference type="Pfam" id="PF00094">
    <property type="entry name" value="VWD"/>
    <property type="match status" value="1"/>
</dbReference>
<feature type="compositionally biased region" description="Polar residues" evidence="6">
    <location>
        <begin position="1045"/>
        <end position="1054"/>
    </location>
</feature>
<evidence type="ECO:0000256" key="8">
    <source>
        <dbReference type="SAM" id="SignalP"/>
    </source>
</evidence>
<keyword evidence="11" id="KW-1185">Reference proteome</keyword>
<dbReference type="InterPro" id="IPR003886">
    <property type="entry name" value="NIDO_dom"/>
</dbReference>
<gene>
    <name evidence="12" type="primary">LOC111123091</name>
</gene>
<dbReference type="InterPro" id="IPR051495">
    <property type="entry name" value="Epithelial_Barrier/Signaling"/>
</dbReference>
<dbReference type="GeneID" id="111123091"/>
<keyword evidence="8" id="KW-0732">Signal</keyword>
<evidence type="ECO:0000313" key="12">
    <source>
        <dbReference type="RefSeq" id="XP_022320897.1"/>
    </source>
</evidence>
<dbReference type="PANTHER" id="PTHR13802:SF52">
    <property type="entry name" value="MUCIN-4"/>
    <property type="match status" value="1"/>
</dbReference>
<keyword evidence="2 7" id="KW-0812">Transmembrane</keyword>
<dbReference type="InterPro" id="IPR014756">
    <property type="entry name" value="Ig_E-set"/>
</dbReference>
<evidence type="ECO:0000259" key="9">
    <source>
        <dbReference type="PROSITE" id="PS50856"/>
    </source>
</evidence>
<dbReference type="InterPro" id="IPR005533">
    <property type="entry name" value="AMOP_dom"/>
</dbReference>
<keyword evidence="4 7" id="KW-0472">Membrane</keyword>
<accession>A0A8B8CYD7</accession>
<evidence type="ECO:0000256" key="1">
    <source>
        <dbReference type="ARBA" id="ARBA00004370"/>
    </source>
</evidence>
<dbReference type="Proteomes" id="UP000694844">
    <property type="component" value="Chromosome 3"/>
</dbReference>
<comment type="subcellular location">
    <subcellularLocation>
        <location evidence="1">Membrane</location>
    </subcellularLocation>
</comment>
<evidence type="ECO:0000256" key="4">
    <source>
        <dbReference type="ARBA" id="ARBA00023136"/>
    </source>
</evidence>
<dbReference type="Pfam" id="PF03782">
    <property type="entry name" value="AMOP"/>
    <property type="match status" value="1"/>
</dbReference>
<keyword evidence="5" id="KW-1015">Disulfide bond</keyword>
<protein>
    <submittedName>
        <fullName evidence="12">Sushi domain-containing protein 2-like</fullName>
    </submittedName>
</protein>
<evidence type="ECO:0000259" key="10">
    <source>
        <dbReference type="PROSITE" id="PS51233"/>
    </source>
</evidence>
<evidence type="ECO:0000256" key="6">
    <source>
        <dbReference type="SAM" id="MobiDB-lite"/>
    </source>
</evidence>
<dbReference type="KEGG" id="cvn:111123091"/>
<dbReference type="PANTHER" id="PTHR13802">
    <property type="entry name" value="MUCIN 4-RELATED"/>
    <property type="match status" value="1"/>
</dbReference>
<sequence length="1054" mass="117985">MAAHHQHFTGLLCISLFCAIQSKVLFPQGTNEVRVNFPLTKVTLPEDLIFPYFGQKYKSLYISRDGFVSFSEHARYVTSRKFTERDEKKINAAEDYPFVAPFYYGGADLGSTLEGNKPYQGKIFYEILQKGNANVKQDLEEIGRNVTSSIAGVSTFDPIYALVVTWQTVTDQYNTGILKCTDTPGRMCQDNTFQAVLVTNGMQSFAIFNYREMNIKFPSSTNYQAGFNGGYGKGWSPAIDIGKMKNITQFQASDRTGRFIYQINQERILTGGCDNPDGILEVVPDFDSMLGGRMVEVTGPCFKGGMSYTLTFGSSRKVQSQGCITEDYGNNAMKVRCEVPVLTETGQVPVFMRANNGQLEYKTTLTIVMPDVLPSEDRVQLVNRGPGFQWNETSASSLYLQWDPRVISNHSNAKVSVSLLGYSEERKSWDLIKPLSRNPITVNTRQFQFKPDDIDCDERCQSYEIGVIEVKLEDPRMAIKYRTLRSRPTTLAWLVNKGMVAKYGNSWPSEKCKEWHHKDMQNKAWLNYLPACPCNLQQALVDFGRWQKDPGCNMFSKSQHNCVFHTIATHCVRSVNSNTYGAGNQCCYRDDGTLIYSADSYQGSTPDRGHAWGADSPSSMGRVGAVVSHGVHDIVPYYYCCLWSNDCDKYMDLRPTQQCTGYSSPKQAMVYGQGNVRTFDNEDYYVCGEGDFILLQSSPVTIEGRFQRSPFNPNYNSTILTDVGIRAGNDIIEIKMKGPNADRSKRVLEVLVNGEYQFFDNGPLRWKDFSDTTLVNSDDVSNTMESNITVITKDGVGIQVAERDQRLSLLVMIPPKFSSGGLLGKWNNNTDDDLTPRGSNYPLLHQTPQKIYSQFVYSWAVTKEQGTRTIVPFPVYATNKTDMCSTPQQQTPSCNGDMACNNDYWTTKNMTLAYDTLLMSSLYQSIQQDRQPERSCGLLDVPQSIKSTYNYSLGNTVTLTGCRSGTLKGTKEYTCVATGEELNGQAWSPGVSASCGDPDKDNLGLIIGAVVAVVVLLIIAIVIAVLLKRRKSKSTKKKDTVKDSLQYSEVKQKE</sequence>
<keyword evidence="3 7" id="KW-1133">Transmembrane helix</keyword>
<dbReference type="InterPro" id="IPR001846">
    <property type="entry name" value="VWF_type-D"/>
</dbReference>
<reference evidence="12" key="1">
    <citation type="submission" date="2025-08" db="UniProtKB">
        <authorList>
            <consortium name="RefSeq"/>
        </authorList>
    </citation>
    <scope>IDENTIFICATION</scope>
    <source>
        <tissue evidence="12">Whole sample</tissue>
    </source>
</reference>
<dbReference type="PROSITE" id="PS50856">
    <property type="entry name" value="AMOP"/>
    <property type="match status" value="1"/>
</dbReference>
<feature type="domain" description="VWFD" evidence="10">
    <location>
        <begin position="666"/>
        <end position="868"/>
    </location>
</feature>
<feature type="region of interest" description="Disordered" evidence="6">
    <location>
        <begin position="1034"/>
        <end position="1054"/>
    </location>
</feature>
<dbReference type="AlphaFoldDB" id="A0A8B8CYD7"/>
<feature type="transmembrane region" description="Helical" evidence="7">
    <location>
        <begin position="1003"/>
        <end position="1027"/>
    </location>
</feature>
<dbReference type="SMART" id="SM00539">
    <property type="entry name" value="NIDO"/>
    <property type="match status" value="1"/>
</dbReference>
<evidence type="ECO:0000256" key="7">
    <source>
        <dbReference type="SAM" id="Phobius"/>
    </source>
</evidence>
<name>A0A8B8CYD7_CRAVI</name>
<evidence type="ECO:0000313" key="11">
    <source>
        <dbReference type="Proteomes" id="UP000694844"/>
    </source>
</evidence>
<organism evidence="11 12">
    <name type="scientific">Crassostrea virginica</name>
    <name type="common">Eastern oyster</name>
    <dbReference type="NCBI Taxonomy" id="6565"/>
    <lineage>
        <taxon>Eukaryota</taxon>
        <taxon>Metazoa</taxon>
        <taxon>Spiralia</taxon>
        <taxon>Lophotrochozoa</taxon>
        <taxon>Mollusca</taxon>
        <taxon>Bivalvia</taxon>
        <taxon>Autobranchia</taxon>
        <taxon>Pteriomorphia</taxon>
        <taxon>Ostreida</taxon>
        <taxon>Ostreoidea</taxon>
        <taxon>Ostreidae</taxon>
        <taxon>Crassostrea</taxon>
    </lineage>
</organism>
<dbReference type="SUPFAM" id="SSF81296">
    <property type="entry name" value="E set domains"/>
    <property type="match status" value="1"/>
</dbReference>
<evidence type="ECO:0000256" key="2">
    <source>
        <dbReference type="ARBA" id="ARBA00022692"/>
    </source>
</evidence>
<evidence type="ECO:0000256" key="3">
    <source>
        <dbReference type="ARBA" id="ARBA00022989"/>
    </source>
</evidence>
<dbReference type="GO" id="GO:0016020">
    <property type="term" value="C:membrane"/>
    <property type="evidence" value="ECO:0007669"/>
    <property type="project" value="UniProtKB-SubCell"/>
</dbReference>
<dbReference type="OrthoDB" id="6051552at2759"/>
<feature type="chain" id="PRO_5034010412" evidence="8">
    <location>
        <begin position="23"/>
        <end position="1054"/>
    </location>
</feature>
<feature type="domain" description="AMOP" evidence="9">
    <location>
        <begin position="504"/>
        <end position="654"/>
    </location>
</feature>
<dbReference type="PROSITE" id="PS51233">
    <property type="entry name" value="VWFD"/>
    <property type="match status" value="1"/>
</dbReference>
<proteinExistence type="predicted"/>
<evidence type="ECO:0000256" key="5">
    <source>
        <dbReference type="ARBA" id="ARBA00023157"/>
    </source>
</evidence>
<dbReference type="SMART" id="SM00723">
    <property type="entry name" value="AMOP"/>
    <property type="match status" value="1"/>
</dbReference>
<dbReference type="RefSeq" id="XP_022320897.1">
    <property type="nucleotide sequence ID" value="XM_022465189.1"/>
</dbReference>
<dbReference type="GO" id="GO:0007160">
    <property type="term" value="P:cell-matrix adhesion"/>
    <property type="evidence" value="ECO:0007669"/>
    <property type="project" value="InterPro"/>
</dbReference>
<dbReference type="Pfam" id="PF06119">
    <property type="entry name" value="NIDO"/>
    <property type="match status" value="1"/>
</dbReference>